<dbReference type="PANTHER" id="PTHR43019">
    <property type="entry name" value="SERINE ENDOPROTEASE DEGS"/>
    <property type="match status" value="1"/>
</dbReference>
<sequence length="233" mass="26376">MTPDEVTIREIDDRSLRRHQTILYPSVRVRAQKAIGSGTVIFCKPEDPDARPDEFETLVLTNHHVIADLIEVKEDWDSGLQRKRYREFRSPAYVEFFEYKRHSRVVSTNGKEARIVAWDDKLDLALLRLETIVEMDFVARLCSSEQFERGIYAFDRVFTVGAALGEDPVVTEGRVAQFDRKIEAEPYLLTTAPSIFGNSGGAVYLTETEELIGVPARIAVTGFSSAVTHLSYS</sequence>
<dbReference type="InterPro" id="IPR009003">
    <property type="entry name" value="Peptidase_S1_PA"/>
</dbReference>
<dbReference type="EMBL" id="LAZR01065059">
    <property type="protein sequence ID" value="KKK56311.1"/>
    <property type="molecule type" value="Genomic_DNA"/>
</dbReference>
<organism evidence="1">
    <name type="scientific">marine sediment metagenome</name>
    <dbReference type="NCBI Taxonomy" id="412755"/>
    <lineage>
        <taxon>unclassified sequences</taxon>
        <taxon>metagenomes</taxon>
        <taxon>ecological metagenomes</taxon>
    </lineage>
</organism>
<dbReference type="Pfam" id="PF13365">
    <property type="entry name" value="Trypsin_2"/>
    <property type="match status" value="1"/>
</dbReference>
<dbReference type="SUPFAM" id="SSF50494">
    <property type="entry name" value="Trypsin-like serine proteases"/>
    <property type="match status" value="1"/>
</dbReference>
<evidence type="ECO:0008006" key="2">
    <source>
        <dbReference type="Google" id="ProtNLM"/>
    </source>
</evidence>
<protein>
    <recommendedName>
        <fullName evidence="2">Serine protease</fullName>
    </recommendedName>
</protein>
<proteinExistence type="predicted"/>
<gene>
    <name evidence="1" type="ORF">LCGC14_3065790</name>
</gene>
<dbReference type="Gene3D" id="2.40.10.10">
    <property type="entry name" value="Trypsin-like serine proteases"/>
    <property type="match status" value="2"/>
</dbReference>
<evidence type="ECO:0000313" key="1">
    <source>
        <dbReference type="EMBL" id="KKK56311.1"/>
    </source>
</evidence>
<dbReference type="AlphaFoldDB" id="A0A0F8Z877"/>
<feature type="non-terminal residue" evidence="1">
    <location>
        <position position="233"/>
    </location>
</feature>
<comment type="caution">
    <text evidence="1">The sequence shown here is derived from an EMBL/GenBank/DDBJ whole genome shotgun (WGS) entry which is preliminary data.</text>
</comment>
<dbReference type="InterPro" id="IPR043504">
    <property type="entry name" value="Peptidase_S1_PA_chymotrypsin"/>
</dbReference>
<name>A0A0F8Z877_9ZZZZ</name>
<dbReference type="PANTHER" id="PTHR43019:SF23">
    <property type="entry name" value="PROTEASE DO-LIKE 5, CHLOROPLASTIC"/>
    <property type="match status" value="1"/>
</dbReference>
<accession>A0A0F8Z877</accession>
<reference evidence="1" key="1">
    <citation type="journal article" date="2015" name="Nature">
        <title>Complex archaea that bridge the gap between prokaryotes and eukaryotes.</title>
        <authorList>
            <person name="Spang A."/>
            <person name="Saw J.H."/>
            <person name="Jorgensen S.L."/>
            <person name="Zaremba-Niedzwiedzka K."/>
            <person name="Martijn J."/>
            <person name="Lind A.E."/>
            <person name="van Eijk R."/>
            <person name="Schleper C."/>
            <person name="Guy L."/>
            <person name="Ettema T.J."/>
        </authorList>
    </citation>
    <scope>NUCLEOTIDE SEQUENCE</scope>
</reference>